<feature type="chain" id="PRO_5045745635" evidence="2">
    <location>
        <begin position="30"/>
        <end position="198"/>
    </location>
</feature>
<evidence type="ECO:0000256" key="2">
    <source>
        <dbReference type="SAM" id="SignalP"/>
    </source>
</evidence>
<keyword evidence="4" id="KW-1185">Reference proteome</keyword>
<accession>A0ABN2G7U2</accession>
<organism evidence="3 4">
    <name type="scientific">Microbacterium lacus</name>
    <dbReference type="NCBI Taxonomy" id="415217"/>
    <lineage>
        <taxon>Bacteria</taxon>
        <taxon>Bacillati</taxon>
        <taxon>Actinomycetota</taxon>
        <taxon>Actinomycetes</taxon>
        <taxon>Micrococcales</taxon>
        <taxon>Microbacteriaceae</taxon>
        <taxon>Microbacterium</taxon>
    </lineage>
</organism>
<keyword evidence="2" id="KW-0732">Signal</keyword>
<evidence type="ECO:0000256" key="1">
    <source>
        <dbReference type="SAM" id="MobiDB-lite"/>
    </source>
</evidence>
<dbReference type="EMBL" id="BAAAPK010000001">
    <property type="protein sequence ID" value="GAA1666491.1"/>
    <property type="molecule type" value="Genomic_DNA"/>
</dbReference>
<gene>
    <name evidence="3" type="ORF">GCM10009807_08250</name>
</gene>
<protein>
    <submittedName>
        <fullName evidence="3">Uncharacterized protein</fullName>
    </submittedName>
</protein>
<feature type="compositionally biased region" description="Low complexity" evidence="1">
    <location>
        <begin position="25"/>
        <end position="45"/>
    </location>
</feature>
<name>A0ABN2G7U2_9MICO</name>
<evidence type="ECO:0000313" key="3">
    <source>
        <dbReference type="EMBL" id="GAA1666491.1"/>
    </source>
</evidence>
<feature type="signal peptide" evidence="2">
    <location>
        <begin position="1"/>
        <end position="29"/>
    </location>
</feature>
<reference evidence="3 4" key="1">
    <citation type="journal article" date="2019" name="Int. J. Syst. Evol. Microbiol.">
        <title>The Global Catalogue of Microorganisms (GCM) 10K type strain sequencing project: providing services to taxonomists for standard genome sequencing and annotation.</title>
        <authorList>
            <consortium name="The Broad Institute Genomics Platform"/>
            <consortium name="The Broad Institute Genome Sequencing Center for Infectious Disease"/>
            <person name="Wu L."/>
            <person name="Ma J."/>
        </authorList>
    </citation>
    <scope>NUCLEOTIDE SEQUENCE [LARGE SCALE GENOMIC DNA]</scope>
    <source>
        <strain evidence="3 4">JCM 15575</strain>
    </source>
</reference>
<feature type="region of interest" description="Disordered" evidence="1">
    <location>
        <begin position="25"/>
        <end position="60"/>
    </location>
</feature>
<dbReference type="RefSeq" id="WP_344051900.1">
    <property type="nucleotide sequence ID" value="NZ_BAAAPK010000001.1"/>
</dbReference>
<dbReference type="PROSITE" id="PS51257">
    <property type="entry name" value="PROKAR_LIPOPROTEIN"/>
    <property type="match status" value="1"/>
</dbReference>
<evidence type="ECO:0000313" key="4">
    <source>
        <dbReference type="Proteomes" id="UP001500596"/>
    </source>
</evidence>
<sequence length="198" mass="21055">MRFPRRTTALAAAAALAVALAGCSSPPWETPTASPTPTPTSTEVPQPVPNDLSSGSTERGLTAGPLTITIDYWSTLTMDKWTADALKPVSLSMITQITPNDGQKVYLQRATMIATPMAATETFDPLSAQVDSATTNPGYLVLDPYSYSQTFTVGPTPADATYVSLEFTYEYLVQSTPTSSDYAKQTATDTITVAIAQK</sequence>
<comment type="caution">
    <text evidence="3">The sequence shown here is derived from an EMBL/GenBank/DDBJ whole genome shotgun (WGS) entry which is preliminary data.</text>
</comment>
<proteinExistence type="predicted"/>
<dbReference type="Proteomes" id="UP001500596">
    <property type="component" value="Unassembled WGS sequence"/>
</dbReference>